<organism evidence="1 2">
    <name type="scientific">candidate division Kazan bacterium</name>
    <dbReference type="NCBI Taxonomy" id="2202143"/>
    <lineage>
        <taxon>Bacteria</taxon>
        <taxon>Bacteria division Kazan-3B-28</taxon>
    </lineage>
</organism>
<protein>
    <submittedName>
        <fullName evidence="1">Uncharacterized protein</fullName>
    </submittedName>
</protein>
<dbReference type="Proteomes" id="UP000281261">
    <property type="component" value="Unassembled WGS sequence"/>
</dbReference>
<proteinExistence type="predicted"/>
<dbReference type="EMBL" id="QMNG01000014">
    <property type="protein sequence ID" value="RLC37049.1"/>
    <property type="molecule type" value="Genomic_DNA"/>
</dbReference>
<evidence type="ECO:0000313" key="1">
    <source>
        <dbReference type="EMBL" id="RLC37049.1"/>
    </source>
</evidence>
<sequence length="84" mass="9451">MNFKQAMGGIEASISQQRLAYVLRTARAPANWSRFTSDEQQKILAFAGERCEKIAKAQHLEVDKHAASTRELIKRAGNPHTAWL</sequence>
<evidence type="ECO:0000313" key="2">
    <source>
        <dbReference type="Proteomes" id="UP000281261"/>
    </source>
</evidence>
<accession>A0A420ZCA1</accession>
<reference evidence="1 2" key="1">
    <citation type="submission" date="2018-06" db="EMBL/GenBank/DDBJ databases">
        <title>Extensive metabolic versatility and redundancy in microbially diverse, dynamic hydrothermal sediments.</title>
        <authorList>
            <person name="Dombrowski N."/>
            <person name="Teske A."/>
            <person name="Baker B.J."/>
        </authorList>
    </citation>
    <scope>NUCLEOTIDE SEQUENCE [LARGE SCALE GENOMIC DNA]</scope>
    <source>
        <strain evidence="1">B79_G16</strain>
    </source>
</reference>
<name>A0A420ZCA1_UNCK3</name>
<gene>
    <name evidence="1" type="ORF">DRH29_03145</name>
</gene>
<dbReference type="AlphaFoldDB" id="A0A420ZCA1"/>
<comment type="caution">
    <text evidence="1">The sequence shown here is derived from an EMBL/GenBank/DDBJ whole genome shotgun (WGS) entry which is preliminary data.</text>
</comment>